<protein>
    <recommendedName>
        <fullName evidence="5">DUF4013 domain-containing protein</fullName>
    </recommendedName>
</protein>
<dbReference type="OrthoDB" id="267627at2"/>
<organism evidence="3 4">
    <name type="scientific">Gimesia chilikensis</name>
    <dbReference type="NCBI Taxonomy" id="2605989"/>
    <lineage>
        <taxon>Bacteria</taxon>
        <taxon>Pseudomonadati</taxon>
        <taxon>Planctomycetota</taxon>
        <taxon>Planctomycetia</taxon>
        <taxon>Planctomycetales</taxon>
        <taxon>Planctomycetaceae</taxon>
        <taxon>Gimesia</taxon>
    </lineage>
</organism>
<dbReference type="RefSeq" id="WP_145181199.1">
    <property type="nucleotide sequence ID" value="NZ_CP036266.1"/>
</dbReference>
<dbReference type="InterPro" id="IPR025098">
    <property type="entry name" value="DUF4013"/>
</dbReference>
<keyword evidence="2" id="KW-0472">Membrane</keyword>
<evidence type="ECO:0000256" key="2">
    <source>
        <dbReference type="SAM" id="Phobius"/>
    </source>
</evidence>
<keyword evidence="2" id="KW-0812">Transmembrane</keyword>
<evidence type="ECO:0000313" key="4">
    <source>
        <dbReference type="Proteomes" id="UP000320421"/>
    </source>
</evidence>
<proteinExistence type="predicted"/>
<dbReference type="Proteomes" id="UP000320421">
    <property type="component" value="Chromosome"/>
</dbReference>
<evidence type="ECO:0000256" key="1">
    <source>
        <dbReference type="SAM" id="MobiDB-lite"/>
    </source>
</evidence>
<feature type="transmembrane region" description="Helical" evidence="2">
    <location>
        <begin position="341"/>
        <end position="360"/>
    </location>
</feature>
<feature type="transmembrane region" description="Helical" evidence="2">
    <location>
        <begin position="150"/>
        <end position="173"/>
    </location>
</feature>
<evidence type="ECO:0008006" key="5">
    <source>
        <dbReference type="Google" id="ProtNLM"/>
    </source>
</evidence>
<reference evidence="3 4" key="1">
    <citation type="submission" date="2019-02" db="EMBL/GenBank/DDBJ databases">
        <title>Deep-cultivation of Planctomycetes and their phenomic and genomic characterization uncovers novel biology.</title>
        <authorList>
            <person name="Wiegand S."/>
            <person name="Jogler M."/>
            <person name="Boedeker C."/>
            <person name="Pinto D."/>
            <person name="Vollmers J."/>
            <person name="Rivas-Marin E."/>
            <person name="Kohn T."/>
            <person name="Peeters S.H."/>
            <person name="Heuer A."/>
            <person name="Rast P."/>
            <person name="Oberbeckmann S."/>
            <person name="Bunk B."/>
            <person name="Jeske O."/>
            <person name="Meyerdierks A."/>
            <person name="Storesund J.E."/>
            <person name="Kallscheuer N."/>
            <person name="Luecker S."/>
            <person name="Lage O.M."/>
            <person name="Pohl T."/>
            <person name="Merkel B.J."/>
            <person name="Hornburger P."/>
            <person name="Mueller R.-W."/>
            <person name="Bruemmer F."/>
            <person name="Labrenz M."/>
            <person name="Spormann A.M."/>
            <person name="Op den Camp H."/>
            <person name="Overmann J."/>
            <person name="Amann R."/>
            <person name="Jetten M.S.M."/>
            <person name="Mascher T."/>
            <person name="Medema M.H."/>
            <person name="Devos D.P."/>
            <person name="Kaster A.-K."/>
            <person name="Ovreas L."/>
            <person name="Rohde M."/>
            <person name="Galperin M.Y."/>
            <person name="Jogler C."/>
        </authorList>
    </citation>
    <scope>NUCLEOTIDE SEQUENCE [LARGE SCALE GENOMIC DNA]</scope>
    <source>
        <strain evidence="3 4">HG66A1</strain>
    </source>
</reference>
<feature type="transmembrane region" description="Helical" evidence="2">
    <location>
        <begin position="372"/>
        <end position="394"/>
    </location>
</feature>
<gene>
    <name evidence="3" type="ORF">HG66A1_11120</name>
</gene>
<feature type="compositionally biased region" description="Polar residues" evidence="1">
    <location>
        <begin position="1"/>
        <end position="13"/>
    </location>
</feature>
<dbReference type="Pfam" id="PF13197">
    <property type="entry name" value="DUF4013"/>
    <property type="match status" value="1"/>
</dbReference>
<keyword evidence="4" id="KW-1185">Reference proteome</keyword>
<evidence type="ECO:0000313" key="3">
    <source>
        <dbReference type="EMBL" id="QDT19347.1"/>
    </source>
</evidence>
<feature type="transmembrane region" description="Helical" evidence="2">
    <location>
        <begin position="100"/>
        <end position="129"/>
    </location>
</feature>
<feature type="compositionally biased region" description="Polar residues" evidence="1">
    <location>
        <begin position="40"/>
        <end position="55"/>
    </location>
</feature>
<feature type="transmembrane region" description="Helical" evidence="2">
    <location>
        <begin position="295"/>
        <end position="320"/>
    </location>
</feature>
<name>A0A517PIY2_9PLAN</name>
<keyword evidence="2" id="KW-1133">Transmembrane helix</keyword>
<feature type="transmembrane region" description="Helical" evidence="2">
    <location>
        <begin position="261"/>
        <end position="283"/>
    </location>
</feature>
<dbReference type="AlphaFoldDB" id="A0A517PIY2"/>
<accession>A0A517PIY2</accession>
<feature type="region of interest" description="Disordered" evidence="1">
    <location>
        <begin position="1"/>
        <end position="59"/>
    </location>
</feature>
<sequence>MKTHAETGNTLNVPATAHFSGGEAEQTVSEHATHAGDLNKNGQGTSALTTPTSDEVVQPAAVSPTTEIDQFYPDEVVGNIPPFPHLFKHPLKATFWTIRMLFGIVCLVLFLAVIAAIPLVNFIALGYLLDVEGRVARTGKIRLAFPLLDIAPRLGTIVLGTGLWLIPLFLLSGAAADARLVDPGGTSDQTLHFINRLVSIFVALHLCLALARGGTFSCYLRPLKNAIWLFKQLRAGGYWERAAQNVSEFVSSLKLGQNFSLGLRGFLGALAWLLIPSLMFASASSPEGGKGGPVLVTLLGGLMLVIVLGWLPLLQAHFAAENRLRAMFELRTIRRKFKRTPIAWLVALVVVYVLSLPLYLFKVAALPRDAMWGITLIFVATIYPTKILLGWVYYRASSKTRNAWFGWRWLSRTLILPLLSLYVFLLFFTQFIGMHGNRVLMEHHVFLLPVPF</sequence>
<dbReference type="EMBL" id="CP036266">
    <property type="protein sequence ID" value="QDT19347.1"/>
    <property type="molecule type" value="Genomic_DNA"/>
</dbReference>
<feature type="transmembrane region" description="Helical" evidence="2">
    <location>
        <begin position="414"/>
        <end position="433"/>
    </location>
</feature>